<evidence type="ECO:0000313" key="3">
    <source>
        <dbReference type="EMBL" id="CAB4748210.1"/>
    </source>
</evidence>
<sequence length="60" mass="6881">MRDINLDELRLGPIKAQDLLRFTKDATYIAVGLGILTFQKAQVCRREAMSKLQDKIAKQF</sequence>
<gene>
    <name evidence="1" type="ORF">UFOPK1353_00946</name>
    <name evidence="2" type="ORF">UFOPK1826_00021</name>
    <name evidence="3" type="ORF">UFOPK2855_00001</name>
    <name evidence="4" type="ORF">UFOPK3026_00005</name>
    <name evidence="5" type="ORF">UFOPK4345_00287</name>
</gene>
<dbReference type="EMBL" id="CAFAAP010000001">
    <property type="protein sequence ID" value="CAB4792145.1"/>
    <property type="molecule type" value="Genomic_DNA"/>
</dbReference>
<dbReference type="EMBL" id="CAEZSE010000168">
    <property type="protein sequence ID" value="CAB4541416.1"/>
    <property type="molecule type" value="Genomic_DNA"/>
</dbReference>
<organism evidence="2">
    <name type="scientific">freshwater metagenome</name>
    <dbReference type="NCBI Taxonomy" id="449393"/>
    <lineage>
        <taxon>unclassified sequences</taxon>
        <taxon>metagenomes</taxon>
        <taxon>ecological metagenomes</taxon>
    </lineage>
</organism>
<evidence type="ECO:0000313" key="5">
    <source>
        <dbReference type="EMBL" id="CAB5060685.1"/>
    </source>
</evidence>
<evidence type="ECO:0000313" key="4">
    <source>
        <dbReference type="EMBL" id="CAB4792145.1"/>
    </source>
</evidence>
<reference evidence="2" key="1">
    <citation type="submission" date="2020-05" db="EMBL/GenBank/DDBJ databases">
        <authorList>
            <person name="Chiriac C."/>
            <person name="Salcher M."/>
            <person name="Ghai R."/>
            <person name="Kavagutti S V."/>
        </authorList>
    </citation>
    <scope>NUCLEOTIDE SEQUENCE</scope>
</reference>
<dbReference type="EMBL" id="CAEZUN010000002">
    <property type="protein sequence ID" value="CAB4590368.1"/>
    <property type="molecule type" value="Genomic_DNA"/>
</dbReference>
<evidence type="ECO:0000313" key="2">
    <source>
        <dbReference type="EMBL" id="CAB4590368.1"/>
    </source>
</evidence>
<protein>
    <submittedName>
        <fullName evidence="2">Unannotated protein</fullName>
    </submittedName>
</protein>
<proteinExistence type="predicted"/>
<accession>A0A6J6G0A8</accession>
<dbReference type="EMBL" id="CAFBQV010000027">
    <property type="protein sequence ID" value="CAB5060685.1"/>
    <property type="molecule type" value="Genomic_DNA"/>
</dbReference>
<name>A0A6J6G0A8_9ZZZZ</name>
<evidence type="ECO:0000313" key="1">
    <source>
        <dbReference type="EMBL" id="CAB4541416.1"/>
    </source>
</evidence>
<dbReference type="EMBL" id="CAEZZK010000001">
    <property type="protein sequence ID" value="CAB4748210.1"/>
    <property type="molecule type" value="Genomic_DNA"/>
</dbReference>
<dbReference type="AlphaFoldDB" id="A0A6J6G0A8"/>